<comment type="caution">
    <text evidence="1">The sequence shown here is derived from an EMBL/GenBank/DDBJ whole genome shotgun (WGS) entry which is preliminary data.</text>
</comment>
<reference evidence="1 2" key="3">
    <citation type="journal article" date="2022" name="Microbiol. Spectr.">
        <title>Folding features and dynamics of 3D genome architecture in plant fungal pathogens.</title>
        <authorList>
            <person name="Xia C."/>
        </authorList>
    </citation>
    <scope>NUCLEOTIDE SEQUENCE [LARGE SCALE GENOMIC DNA]</scope>
    <source>
        <strain evidence="1 2">93-210</strain>
    </source>
</reference>
<reference evidence="2" key="2">
    <citation type="journal article" date="2018" name="Mol. Plant Microbe Interact.">
        <title>Genome sequence resources for the wheat stripe rust pathogen (Puccinia striiformis f. sp. tritici) and the barley stripe rust pathogen (Puccinia striiformis f. sp. hordei).</title>
        <authorList>
            <person name="Xia C."/>
            <person name="Wang M."/>
            <person name="Yin C."/>
            <person name="Cornejo O.E."/>
            <person name="Hulbert S.H."/>
            <person name="Chen X."/>
        </authorList>
    </citation>
    <scope>NUCLEOTIDE SEQUENCE [LARGE SCALE GENOMIC DNA]</scope>
    <source>
        <strain evidence="2">93-210</strain>
    </source>
</reference>
<name>A0ACC0ERL2_9BASI</name>
<evidence type="ECO:0000313" key="1">
    <source>
        <dbReference type="EMBL" id="KAI7958728.1"/>
    </source>
</evidence>
<dbReference type="EMBL" id="CM045867">
    <property type="protein sequence ID" value="KAI7958728.1"/>
    <property type="molecule type" value="Genomic_DNA"/>
</dbReference>
<reference evidence="2" key="1">
    <citation type="journal article" date="2018" name="BMC Genomics">
        <title>Genomic insights into host adaptation between the wheat stripe rust pathogen (Puccinia striiformis f. sp. tritici) and the barley stripe rust pathogen (Puccinia striiformis f. sp. hordei).</title>
        <authorList>
            <person name="Xia C."/>
            <person name="Wang M."/>
            <person name="Yin C."/>
            <person name="Cornejo O.E."/>
            <person name="Hulbert S.H."/>
            <person name="Chen X."/>
        </authorList>
    </citation>
    <scope>NUCLEOTIDE SEQUENCE [LARGE SCALE GENOMIC DNA]</scope>
    <source>
        <strain evidence="2">93-210</strain>
    </source>
</reference>
<evidence type="ECO:0000313" key="2">
    <source>
        <dbReference type="Proteomes" id="UP001060170"/>
    </source>
</evidence>
<gene>
    <name evidence="1" type="ORF">MJO28_002519</name>
</gene>
<dbReference type="Proteomes" id="UP001060170">
    <property type="component" value="Chromosome 3"/>
</dbReference>
<organism evidence="1 2">
    <name type="scientific">Puccinia striiformis f. sp. tritici</name>
    <dbReference type="NCBI Taxonomy" id="168172"/>
    <lineage>
        <taxon>Eukaryota</taxon>
        <taxon>Fungi</taxon>
        <taxon>Dikarya</taxon>
        <taxon>Basidiomycota</taxon>
        <taxon>Pucciniomycotina</taxon>
        <taxon>Pucciniomycetes</taxon>
        <taxon>Pucciniales</taxon>
        <taxon>Pucciniaceae</taxon>
        <taxon>Puccinia</taxon>
    </lineage>
</organism>
<keyword evidence="2" id="KW-1185">Reference proteome</keyword>
<sequence>MQGLESDQVQCDHRPQPRNGAAAGGNKPTATARASLETTPTNFDTRYLLYSKHQIVYVRIESIESLNFSLEPRDKSIQSSSMGMHRVQPWLQMT</sequence>
<protein>
    <submittedName>
        <fullName evidence="1">Uncharacterized protein</fullName>
    </submittedName>
</protein>
<proteinExistence type="predicted"/>
<accession>A0ACC0ERL2</accession>